<keyword evidence="3" id="KW-0813">Transport</keyword>
<dbReference type="Proteomes" id="UP000638981">
    <property type="component" value="Unassembled WGS sequence"/>
</dbReference>
<evidence type="ECO:0000256" key="5">
    <source>
        <dbReference type="ARBA" id="ARBA00022692"/>
    </source>
</evidence>
<evidence type="ECO:0000313" key="10">
    <source>
        <dbReference type="Proteomes" id="UP000638981"/>
    </source>
</evidence>
<feature type="transmembrane region" description="Helical" evidence="8">
    <location>
        <begin position="122"/>
        <end position="144"/>
    </location>
</feature>
<feature type="transmembrane region" description="Helical" evidence="8">
    <location>
        <begin position="254"/>
        <end position="274"/>
    </location>
</feature>
<reference evidence="9" key="1">
    <citation type="journal article" date="2014" name="Int. J. Syst. Evol. Microbiol.">
        <title>Complete genome sequence of Corynebacterium casei LMG S-19264T (=DSM 44701T), isolated from a smear-ripened cheese.</title>
        <authorList>
            <consortium name="US DOE Joint Genome Institute (JGI-PGF)"/>
            <person name="Walter F."/>
            <person name="Albersmeier A."/>
            <person name="Kalinowski J."/>
            <person name="Ruckert C."/>
        </authorList>
    </citation>
    <scope>NUCLEOTIDE SEQUENCE</scope>
    <source>
        <strain evidence="9">KCTC 23310</strain>
    </source>
</reference>
<name>A0A918TVS0_9RHOB</name>
<dbReference type="GO" id="GO:0005886">
    <property type="term" value="C:plasma membrane"/>
    <property type="evidence" value="ECO:0007669"/>
    <property type="project" value="UniProtKB-SubCell"/>
</dbReference>
<feature type="transmembrane region" description="Helical" evidence="8">
    <location>
        <begin position="172"/>
        <end position="192"/>
    </location>
</feature>
<feature type="transmembrane region" description="Helical" evidence="8">
    <location>
        <begin position="280"/>
        <end position="301"/>
    </location>
</feature>
<dbReference type="GO" id="GO:0033214">
    <property type="term" value="P:siderophore-iron import into cell"/>
    <property type="evidence" value="ECO:0007669"/>
    <property type="project" value="TreeGrafter"/>
</dbReference>
<protein>
    <submittedName>
        <fullName evidence="9">Siderophore ABC transporter permease</fullName>
    </submittedName>
</protein>
<keyword evidence="10" id="KW-1185">Reference proteome</keyword>
<dbReference type="EMBL" id="BMYJ01000012">
    <property type="protein sequence ID" value="GHC65410.1"/>
    <property type="molecule type" value="Genomic_DNA"/>
</dbReference>
<evidence type="ECO:0000256" key="8">
    <source>
        <dbReference type="SAM" id="Phobius"/>
    </source>
</evidence>
<accession>A0A918TVS0</accession>
<gene>
    <name evidence="9" type="ORF">GCM10007315_32510</name>
</gene>
<dbReference type="SUPFAM" id="SSF81345">
    <property type="entry name" value="ABC transporter involved in vitamin B12 uptake, BtuC"/>
    <property type="match status" value="1"/>
</dbReference>
<evidence type="ECO:0000256" key="2">
    <source>
        <dbReference type="ARBA" id="ARBA00007935"/>
    </source>
</evidence>
<evidence type="ECO:0000256" key="1">
    <source>
        <dbReference type="ARBA" id="ARBA00004651"/>
    </source>
</evidence>
<proteinExistence type="inferred from homology"/>
<dbReference type="InterPro" id="IPR037294">
    <property type="entry name" value="ABC_BtuC-like"/>
</dbReference>
<feature type="transmembrane region" description="Helical" evidence="8">
    <location>
        <begin position="47"/>
        <end position="68"/>
    </location>
</feature>
<dbReference type="InterPro" id="IPR000522">
    <property type="entry name" value="ABC_transptr_permease_BtuC"/>
</dbReference>
<comment type="similarity">
    <text evidence="2">Belongs to the binding-protein-dependent transport system permease family. FecCD subfamily.</text>
</comment>
<dbReference type="PANTHER" id="PTHR30472:SF37">
    <property type="entry name" value="FE(3+) DICITRATE TRANSPORT SYSTEM PERMEASE PROTEIN FECD-RELATED"/>
    <property type="match status" value="1"/>
</dbReference>
<organism evidence="9 10">
    <name type="scientific">Neogemmobacter tilapiae</name>
    <dbReference type="NCBI Taxonomy" id="875041"/>
    <lineage>
        <taxon>Bacteria</taxon>
        <taxon>Pseudomonadati</taxon>
        <taxon>Pseudomonadota</taxon>
        <taxon>Alphaproteobacteria</taxon>
        <taxon>Rhodobacterales</taxon>
        <taxon>Paracoccaceae</taxon>
        <taxon>Neogemmobacter</taxon>
    </lineage>
</organism>
<evidence type="ECO:0000256" key="4">
    <source>
        <dbReference type="ARBA" id="ARBA00022475"/>
    </source>
</evidence>
<evidence type="ECO:0000313" key="9">
    <source>
        <dbReference type="EMBL" id="GHC65410.1"/>
    </source>
</evidence>
<keyword evidence="4" id="KW-1003">Cell membrane</keyword>
<comment type="subcellular location">
    <subcellularLocation>
        <location evidence="1">Cell membrane</location>
        <topology evidence="1">Multi-pass membrane protein</topology>
    </subcellularLocation>
</comment>
<dbReference type="AlphaFoldDB" id="A0A918TVS0"/>
<evidence type="ECO:0000256" key="3">
    <source>
        <dbReference type="ARBA" id="ARBA00022448"/>
    </source>
</evidence>
<keyword evidence="6 8" id="KW-1133">Transmembrane helix</keyword>
<dbReference type="PANTHER" id="PTHR30472">
    <property type="entry name" value="FERRIC ENTEROBACTIN TRANSPORT SYSTEM PERMEASE PROTEIN"/>
    <property type="match status" value="1"/>
</dbReference>
<sequence>MILSLAMLVLAYVALAGGREWLSPGQVWAGLWNPDDFLIQVLRLPRVLLAIGAGMALGLAGALMQGLTRNTLATPDVIGLVQGASLGHVLVLVAGGPPLWGAVAGAALALALVSLLARGQGALAFVLYGIGVGATAAAATTVVLQRAPDAQVAQAMLWLSGSLSRADMATAGLLWAAVAVGLLATLGFGRALSTLWLGDELTLALGINPARLNLLVLALVAMLTGAAVLAVGPLGFLAFTAAPLARAVTGAEPPALLPAALMGACLLVLADLGARLLAPWVSLPTGLLMALIGAPYLIFFLTQDRRGMMR</sequence>
<feature type="transmembrane region" description="Helical" evidence="8">
    <location>
        <begin position="212"/>
        <end position="242"/>
    </location>
</feature>
<dbReference type="Pfam" id="PF01032">
    <property type="entry name" value="FecCD"/>
    <property type="match status" value="1"/>
</dbReference>
<evidence type="ECO:0000256" key="7">
    <source>
        <dbReference type="ARBA" id="ARBA00023136"/>
    </source>
</evidence>
<evidence type="ECO:0000256" key="6">
    <source>
        <dbReference type="ARBA" id="ARBA00022989"/>
    </source>
</evidence>
<dbReference type="Gene3D" id="1.10.3470.10">
    <property type="entry name" value="ABC transporter involved in vitamin B12 uptake, BtuC"/>
    <property type="match status" value="1"/>
</dbReference>
<reference evidence="9" key="2">
    <citation type="submission" date="2020-09" db="EMBL/GenBank/DDBJ databases">
        <authorList>
            <person name="Sun Q."/>
            <person name="Kim S."/>
        </authorList>
    </citation>
    <scope>NUCLEOTIDE SEQUENCE</scope>
    <source>
        <strain evidence="9">KCTC 23310</strain>
    </source>
</reference>
<keyword evidence="7 8" id="KW-0472">Membrane</keyword>
<feature type="transmembrane region" description="Helical" evidence="8">
    <location>
        <begin position="89"/>
        <end position="116"/>
    </location>
</feature>
<comment type="caution">
    <text evidence="9">The sequence shown here is derived from an EMBL/GenBank/DDBJ whole genome shotgun (WGS) entry which is preliminary data.</text>
</comment>
<dbReference type="GO" id="GO:0022857">
    <property type="term" value="F:transmembrane transporter activity"/>
    <property type="evidence" value="ECO:0007669"/>
    <property type="project" value="InterPro"/>
</dbReference>
<keyword evidence="5 8" id="KW-0812">Transmembrane</keyword>